<keyword evidence="2" id="KW-1185">Reference proteome</keyword>
<organism evidence="1 2">
    <name type="scientific">Synaphobranchus kaupii</name>
    <name type="common">Kaup's arrowtooth eel</name>
    <dbReference type="NCBI Taxonomy" id="118154"/>
    <lineage>
        <taxon>Eukaryota</taxon>
        <taxon>Metazoa</taxon>
        <taxon>Chordata</taxon>
        <taxon>Craniata</taxon>
        <taxon>Vertebrata</taxon>
        <taxon>Euteleostomi</taxon>
        <taxon>Actinopterygii</taxon>
        <taxon>Neopterygii</taxon>
        <taxon>Teleostei</taxon>
        <taxon>Anguilliformes</taxon>
        <taxon>Synaphobranchidae</taxon>
        <taxon>Synaphobranchus</taxon>
    </lineage>
</organism>
<dbReference type="EMBL" id="JAINUF010000088">
    <property type="protein sequence ID" value="KAJ8331950.1"/>
    <property type="molecule type" value="Genomic_DNA"/>
</dbReference>
<evidence type="ECO:0000313" key="1">
    <source>
        <dbReference type="EMBL" id="KAJ8331950.1"/>
    </source>
</evidence>
<accession>A0A9Q1I956</accession>
<dbReference type="AlphaFoldDB" id="A0A9Q1I956"/>
<protein>
    <submittedName>
        <fullName evidence="1">Uncharacterized protein</fullName>
    </submittedName>
</protein>
<reference evidence="1" key="1">
    <citation type="journal article" date="2023" name="Science">
        <title>Genome structures resolve the early diversification of teleost fishes.</title>
        <authorList>
            <person name="Parey E."/>
            <person name="Louis A."/>
            <person name="Montfort J."/>
            <person name="Bouchez O."/>
            <person name="Roques C."/>
            <person name="Iampietro C."/>
            <person name="Lluch J."/>
            <person name="Castinel A."/>
            <person name="Donnadieu C."/>
            <person name="Desvignes T."/>
            <person name="Floi Bucao C."/>
            <person name="Jouanno E."/>
            <person name="Wen M."/>
            <person name="Mejri S."/>
            <person name="Dirks R."/>
            <person name="Jansen H."/>
            <person name="Henkel C."/>
            <person name="Chen W.J."/>
            <person name="Zahm M."/>
            <person name="Cabau C."/>
            <person name="Klopp C."/>
            <person name="Thompson A.W."/>
            <person name="Robinson-Rechavi M."/>
            <person name="Braasch I."/>
            <person name="Lecointre G."/>
            <person name="Bobe J."/>
            <person name="Postlethwait J.H."/>
            <person name="Berthelot C."/>
            <person name="Roest Crollius H."/>
            <person name="Guiguen Y."/>
        </authorList>
    </citation>
    <scope>NUCLEOTIDE SEQUENCE</scope>
    <source>
        <strain evidence="1">WJC10195</strain>
    </source>
</reference>
<dbReference type="Proteomes" id="UP001152622">
    <property type="component" value="Unassembled WGS sequence"/>
</dbReference>
<gene>
    <name evidence="1" type="ORF">SKAU_G00430660</name>
</gene>
<sequence length="81" mass="8994">MLLNGVKRTSRWVPEFDSTPQQPGFVFEFLLFFCSDVAQPEIAAPAKAAAGPPRWARARQFRTSFRSVPVAVVTSRGRGAR</sequence>
<evidence type="ECO:0000313" key="2">
    <source>
        <dbReference type="Proteomes" id="UP001152622"/>
    </source>
</evidence>
<name>A0A9Q1I956_SYNKA</name>
<comment type="caution">
    <text evidence="1">The sequence shown here is derived from an EMBL/GenBank/DDBJ whole genome shotgun (WGS) entry which is preliminary data.</text>
</comment>
<proteinExistence type="predicted"/>